<proteinExistence type="predicted"/>
<evidence type="ECO:0000313" key="2">
    <source>
        <dbReference type="Proteomes" id="UP000627781"/>
    </source>
</evidence>
<name>A0ABR8PZ72_9CLOT</name>
<dbReference type="NCBIfam" id="NF033881">
    <property type="entry name" value="aureocin_A53"/>
    <property type="match status" value="1"/>
</dbReference>
<dbReference type="EMBL" id="JACSRA010000055">
    <property type="protein sequence ID" value="MBD7913471.1"/>
    <property type="molecule type" value="Genomic_DNA"/>
</dbReference>
<sequence length="49" mass="5429">MGAVIKAVAKYGSKAIKWVWANKATVLKWLDRGMTVAWIANEIRKALGL</sequence>
<reference evidence="1 2" key="1">
    <citation type="submission" date="2020-08" db="EMBL/GenBank/DDBJ databases">
        <title>A Genomic Blueprint of the Chicken Gut Microbiome.</title>
        <authorList>
            <person name="Gilroy R."/>
            <person name="Ravi A."/>
            <person name="Getino M."/>
            <person name="Pursley I."/>
            <person name="Horton D.L."/>
            <person name="Alikhan N.-F."/>
            <person name="Baker D."/>
            <person name="Gharbi K."/>
            <person name="Hall N."/>
            <person name="Watson M."/>
            <person name="Adriaenssens E.M."/>
            <person name="Foster-Nyarko E."/>
            <person name="Jarju S."/>
            <person name="Secka A."/>
            <person name="Antonio M."/>
            <person name="Oren A."/>
            <person name="Chaudhuri R."/>
            <person name="La Ragione R.M."/>
            <person name="Hildebrand F."/>
            <person name="Pallen M.J."/>
        </authorList>
    </citation>
    <scope>NUCLEOTIDE SEQUENCE [LARGE SCALE GENOMIC DNA]</scope>
    <source>
        <strain evidence="1 2">Sa3CVN1</strain>
    </source>
</reference>
<dbReference type="InterPro" id="IPR020968">
    <property type="entry name" value="Bacteriocin_II_aureocin-like"/>
</dbReference>
<protein>
    <submittedName>
        <fullName evidence="1">Aureocin A53 family class IId bacteriocin</fullName>
    </submittedName>
</protein>
<dbReference type="RefSeq" id="WP_191770381.1">
    <property type="nucleotide sequence ID" value="NZ_JACSRA010000055.1"/>
</dbReference>
<keyword evidence="2" id="KW-1185">Reference proteome</keyword>
<gene>
    <name evidence="1" type="ORF">H9661_19145</name>
</gene>
<accession>A0ABR8PZ72</accession>
<dbReference type="Proteomes" id="UP000627781">
    <property type="component" value="Unassembled WGS sequence"/>
</dbReference>
<organism evidence="1 2">
    <name type="scientific">Clostridium cibarium</name>
    <dbReference type="NCBI Taxonomy" id="2762247"/>
    <lineage>
        <taxon>Bacteria</taxon>
        <taxon>Bacillati</taxon>
        <taxon>Bacillota</taxon>
        <taxon>Clostridia</taxon>
        <taxon>Eubacteriales</taxon>
        <taxon>Clostridiaceae</taxon>
        <taxon>Clostridium</taxon>
    </lineage>
</organism>
<comment type="caution">
    <text evidence="1">The sequence shown here is derived from an EMBL/GenBank/DDBJ whole genome shotgun (WGS) entry which is preliminary data.</text>
</comment>
<evidence type="ECO:0000313" key="1">
    <source>
        <dbReference type="EMBL" id="MBD7913471.1"/>
    </source>
</evidence>
<dbReference type="Pfam" id="PF11758">
    <property type="entry name" value="Bacteriocin_IIi"/>
    <property type="match status" value="1"/>
</dbReference>